<dbReference type="AlphaFoldDB" id="A0A8H3TMH0"/>
<evidence type="ECO:0000256" key="2">
    <source>
        <dbReference type="SAM" id="Phobius"/>
    </source>
</evidence>
<dbReference type="OrthoDB" id="2571494at2759"/>
<keyword evidence="2" id="KW-1133">Transmembrane helix</keyword>
<dbReference type="Proteomes" id="UP000620104">
    <property type="component" value="Unassembled WGS sequence"/>
</dbReference>
<organism evidence="3 4">
    <name type="scientific">Naganishia liquefaciens</name>
    <dbReference type="NCBI Taxonomy" id="104408"/>
    <lineage>
        <taxon>Eukaryota</taxon>
        <taxon>Fungi</taxon>
        <taxon>Dikarya</taxon>
        <taxon>Basidiomycota</taxon>
        <taxon>Agaricomycotina</taxon>
        <taxon>Tremellomycetes</taxon>
        <taxon>Filobasidiales</taxon>
        <taxon>Filobasidiaceae</taxon>
        <taxon>Naganishia</taxon>
    </lineage>
</organism>
<reference evidence="3" key="1">
    <citation type="submission" date="2020-07" db="EMBL/GenBank/DDBJ databases">
        <title>Draft Genome Sequence of a Deep-Sea Yeast, Naganishia (Cryptococcus) liquefaciens strain N6.</title>
        <authorList>
            <person name="Han Y.W."/>
            <person name="Kajitani R."/>
            <person name="Morimoto H."/>
            <person name="Parhat M."/>
            <person name="Tsubouchi H."/>
            <person name="Bakenova O."/>
            <person name="Ogata M."/>
            <person name="Argunhan B."/>
            <person name="Aoki R."/>
            <person name="Kajiwara S."/>
            <person name="Itoh T."/>
            <person name="Iwasaki H."/>
        </authorList>
    </citation>
    <scope>NUCLEOTIDE SEQUENCE</scope>
    <source>
        <strain evidence="3">N6</strain>
    </source>
</reference>
<keyword evidence="2" id="KW-0812">Transmembrane</keyword>
<feature type="region of interest" description="Disordered" evidence="1">
    <location>
        <begin position="1"/>
        <end position="102"/>
    </location>
</feature>
<keyword evidence="2" id="KW-0472">Membrane</keyword>
<feature type="compositionally biased region" description="Basic and acidic residues" evidence="1">
    <location>
        <begin position="33"/>
        <end position="71"/>
    </location>
</feature>
<dbReference type="EMBL" id="BLZA01000005">
    <property type="protein sequence ID" value="GHJ83821.1"/>
    <property type="molecule type" value="Genomic_DNA"/>
</dbReference>
<evidence type="ECO:0000256" key="1">
    <source>
        <dbReference type="SAM" id="MobiDB-lite"/>
    </source>
</evidence>
<feature type="compositionally biased region" description="Polar residues" evidence="1">
    <location>
        <begin position="73"/>
        <end position="83"/>
    </location>
</feature>
<name>A0A8H3TMH0_9TREE</name>
<keyword evidence="4" id="KW-1185">Reference proteome</keyword>
<sequence length="133" mass="14204">MSSTSTLINRGDDPLSSVLAGDTTPPSTTPHLPKLEDVAARASRDYARDAYHPSLSGHEREHEHEDLEALHPTRSTLHSTGPSKRQYPDPEESGAGSFQAPTGWEKVMMGGSIGVVLLVSVAAGLTTVCDWVL</sequence>
<accession>A0A8H3TMH0</accession>
<feature type="transmembrane region" description="Helical" evidence="2">
    <location>
        <begin position="107"/>
        <end position="128"/>
    </location>
</feature>
<comment type="caution">
    <text evidence="3">The sequence shown here is derived from an EMBL/GenBank/DDBJ whole genome shotgun (WGS) entry which is preliminary data.</text>
</comment>
<gene>
    <name evidence="3" type="ORF">NliqN6_0223</name>
</gene>
<evidence type="ECO:0000313" key="3">
    <source>
        <dbReference type="EMBL" id="GHJ83821.1"/>
    </source>
</evidence>
<proteinExistence type="predicted"/>
<protein>
    <submittedName>
        <fullName evidence="3">Uncharacterized protein</fullName>
    </submittedName>
</protein>
<evidence type="ECO:0000313" key="4">
    <source>
        <dbReference type="Proteomes" id="UP000620104"/>
    </source>
</evidence>